<comment type="caution">
    <text evidence="1">The sequence shown here is derived from an EMBL/GenBank/DDBJ whole genome shotgun (WGS) entry which is preliminary data.</text>
</comment>
<organism evidence="1 2">
    <name type="scientific">Leptospira neocaledonica</name>
    <dbReference type="NCBI Taxonomy" id="2023192"/>
    <lineage>
        <taxon>Bacteria</taxon>
        <taxon>Pseudomonadati</taxon>
        <taxon>Spirochaetota</taxon>
        <taxon>Spirochaetia</taxon>
        <taxon>Leptospirales</taxon>
        <taxon>Leptospiraceae</taxon>
        <taxon>Leptospira</taxon>
    </lineage>
</organism>
<proteinExistence type="predicted"/>
<reference evidence="1 2" key="1">
    <citation type="submission" date="2017-07" db="EMBL/GenBank/DDBJ databases">
        <title>Leptospira spp. isolated from tropical soils.</title>
        <authorList>
            <person name="Thibeaux R."/>
            <person name="Iraola G."/>
            <person name="Ferres I."/>
            <person name="Bierque E."/>
            <person name="Girault D."/>
            <person name="Soupe-Gilbert M.-E."/>
            <person name="Picardeau M."/>
            <person name="Goarant C."/>
        </authorList>
    </citation>
    <scope>NUCLEOTIDE SEQUENCE [LARGE SCALE GENOMIC DNA]</scope>
    <source>
        <strain evidence="1 2">ES4-C-A1</strain>
    </source>
</reference>
<name>A0A2M9ZTL9_9LEPT</name>
<evidence type="ECO:0000313" key="1">
    <source>
        <dbReference type="EMBL" id="PJZ75309.1"/>
    </source>
</evidence>
<dbReference type="OrthoDB" id="346018at2"/>
<dbReference type="Proteomes" id="UP000231843">
    <property type="component" value="Unassembled WGS sequence"/>
</dbReference>
<dbReference type="AlphaFoldDB" id="A0A2M9ZTL9"/>
<sequence>MGFATFASVTLFAKQTRAIANVGAPWSLGAIFCNLLIYKETMKATKLLLFILLILPLSANFADDEGTGELVVIKPSQLREEPSPDSKLIFNLYPTLLIKRKLEESNGWIKVDSGFCTLKKEHEICNSAEGYIPSEALAKFDRSKFVELKLPMTIKFTNFNSNPELKYVLEKDGSFYHFDPMCGGGTGKCGKSKLFRIHNIIWGKPLASDFVYKFFINEKGQICAPYPGKDHNYPCSQESIK</sequence>
<accession>A0A2M9ZTL9</accession>
<keyword evidence="2" id="KW-1185">Reference proteome</keyword>
<evidence type="ECO:0000313" key="2">
    <source>
        <dbReference type="Proteomes" id="UP000231843"/>
    </source>
</evidence>
<dbReference type="EMBL" id="NPEA01000016">
    <property type="protein sequence ID" value="PJZ75309.1"/>
    <property type="molecule type" value="Genomic_DNA"/>
</dbReference>
<gene>
    <name evidence="1" type="ORF">CH365_19495</name>
</gene>
<protein>
    <submittedName>
        <fullName evidence="1">Uncharacterized protein</fullName>
    </submittedName>
</protein>